<dbReference type="RefSeq" id="WP_183304810.1">
    <property type="nucleotide sequence ID" value="NZ_JACIFD010000010.1"/>
</dbReference>
<proteinExistence type="predicted"/>
<gene>
    <name evidence="1" type="ORF">F5897_001149</name>
</gene>
<keyword evidence="2" id="KW-1185">Reference proteome</keyword>
<comment type="caution">
    <text evidence="1">The sequence shown here is derived from an EMBL/GenBank/DDBJ whole genome shotgun (WGS) entry which is preliminary data.</text>
</comment>
<sequence length="197" mass="22468">MVDIGRSTQITTLIPGTQQVTAKTTARRAVFYKAGLLALVGTLLSGCGFVGEQENTAEFKGTRTESAQLMISCMKDKGWEPTIQQTEYDGPQIVMTGMTKENEQAYQDAFLRCEKKLPKHKYPETAEEMRSSFDEFWLPKYQCLYAAGFLTNPAPTWEKYYEVYRAGEQVARPHYLVDTGQWSEAYRQCPVDVDNWE</sequence>
<accession>A0A840DGH6</accession>
<evidence type="ECO:0000313" key="2">
    <source>
        <dbReference type="Proteomes" id="UP000571183"/>
    </source>
</evidence>
<reference evidence="1" key="1">
    <citation type="submission" date="2020-08" db="EMBL/GenBank/DDBJ databases">
        <title>Sequencing the genomes of 1000 actinobacteria strains.</title>
        <authorList>
            <person name="Klenk H.-P."/>
        </authorList>
    </citation>
    <scope>NUCLEOTIDE SEQUENCE [LARGE SCALE GENOMIC DNA]</scope>
    <source>
        <strain evidence="1">DSM 27064</strain>
    </source>
</reference>
<dbReference type="Proteomes" id="UP000571183">
    <property type="component" value="Unassembled WGS sequence"/>
</dbReference>
<dbReference type="AlphaFoldDB" id="A0A840DGH6"/>
<organism evidence="1 2">
    <name type="scientific">Canibacter oris</name>
    <dbReference type="NCBI Taxonomy" id="1365628"/>
    <lineage>
        <taxon>Bacteria</taxon>
        <taxon>Bacillati</taxon>
        <taxon>Actinomycetota</taxon>
        <taxon>Actinomycetes</taxon>
        <taxon>Micrococcales</taxon>
        <taxon>Microbacteriaceae</taxon>
        <taxon>Canibacter</taxon>
    </lineage>
</organism>
<protein>
    <submittedName>
        <fullName evidence="1">Uncharacterized protein</fullName>
    </submittedName>
</protein>
<name>A0A840DGH6_9MICO</name>
<dbReference type="EMBL" id="JACIFD010000010">
    <property type="protein sequence ID" value="MBB4071830.1"/>
    <property type="molecule type" value="Genomic_DNA"/>
</dbReference>
<evidence type="ECO:0000313" key="1">
    <source>
        <dbReference type="EMBL" id="MBB4071830.1"/>
    </source>
</evidence>